<feature type="domain" description="DUF1541" evidence="2">
    <location>
        <begin position="57"/>
        <end position="110"/>
    </location>
</feature>
<gene>
    <name evidence="3" type="ORF">J2S19_001351</name>
</gene>
<protein>
    <recommendedName>
        <fullName evidence="2">DUF1541 domain-containing protein</fullName>
    </recommendedName>
</protein>
<reference evidence="3 4" key="1">
    <citation type="submission" date="2023-07" db="EMBL/GenBank/DDBJ databases">
        <title>Genomic Encyclopedia of Type Strains, Phase IV (KMG-IV): sequencing the most valuable type-strain genomes for metagenomic binning, comparative biology and taxonomic classification.</title>
        <authorList>
            <person name="Goeker M."/>
        </authorList>
    </citation>
    <scope>NUCLEOTIDE SEQUENCE [LARGE SCALE GENOMIC DNA]</scope>
    <source>
        <strain evidence="3 4">DSM 29005</strain>
    </source>
</reference>
<dbReference type="Gene3D" id="2.30.30.1210">
    <property type="entry name" value="Domain of unknown function DUF1541"/>
    <property type="match status" value="1"/>
</dbReference>
<evidence type="ECO:0000313" key="3">
    <source>
        <dbReference type="EMBL" id="MDQ0230099.1"/>
    </source>
</evidence>
<feature type="chain" id="PRO_5045684531" description="DUF1541 domain-containing protein" evidence="1">
    <location>
        <begin position="24"/>
        <end position="179"/>
    </location>
</feature>
<keyword evidence="4" id="KW-1185">Reference proteome</keyword>
<proteinExistence type="predicted"/>
<feature type="domain" description="DUF1541" evidence="2">
    <location>
        <begin position="124"/>
        <end position="173"/>
    </location>
</feature>
<organism evidence="3 4">
    <name type="scientific">Metabacillus malikii</name>
    <dbReference type="NCBI Taxonomy" id="1504265"/>
    <lineage>
        <taxon>Bacteria</taxon>
        <taxon>Bacillati</taxon>
        <taxon>Bacillota</taxon>
        <taxon>Bacilli</taxon>
        <taxon>Bacillales</taxon>
        <taxon>Bacillaceae</taxon>
        <taxon>Metabacillus</taxon>
    </lineage>
</organism>
<dbReference type="PROSITE" id="PS51257">
    <property type="entry name" value="PROKAR_LIPOPROTEIN"/>
    <property type="match status" value="1"/>
</dbReference>
<evidence type="ECO:0000313" key="4">
    <source>
        <dbReference type="Proteomes" id="UP001234495"/>
    </source>
</evidence>
<name>A0ABT9ZCX2_9BACI</name>
<accession>A0ABT9ZCX2</accession>
<dbReference type="Pfam" id="PF07563">
    <property type="entry name" value="DUF1541"/>
    <property type="match status" value="2"/>
</dbReference>
<sequence>MTNKLSFTQFFLLVITIFLTACANQQMEEMDHSHMILQGSSDVPSDLKVAENPTYPVGSKAKSKTDHMGEMMMGVEVEIVGAYETTAYVTSYTPSDNAHPRVENHKWIIHEELIDVGEETLQRGEKAKTSANHMMGMEGTEQEIISSTETTVYMVNFTTPDGQKATNHKWLTEEELEPL</sequence>
<evidence type="ECO:0000256" key="1">
    <source>
        <dbReference type="SAM" id="SignalP"/>
    </source>
</evidence>
<dbReference type="RefSeq" id="WP_307338899.1">
    <property type="nucleotide sequence ID" value="NZ_JAUSUD010000004.1"/>
</dbReference>
<feature type="signal peptide" evidence="1">
    <location>
        <begin position="1"/>
        <end position="23"/>
    </location>
</feature>
<dbReference type="Proteomes" id="UP001234495">
    <property type="component" value="Unassembled WGS sequence"/>
</dbReference>
<evidence type="ECO:0000259" key="2">
    <source>
        <dbReference type="Pfam" id="PF07563"/>
    </source>
</evidence>
<dbReference type="EMBL" id="JAUSUD010000004">
    <property type="protein sequence ID" value="MDQ0230099.1"/>
    <property type="molecule type" value="Genomic_DNA"/>
</dbReference>
<dbReference type="InterPro" id="IPR011438">
    <property type="entry name" value="DUF1541"/>
</dbReference>
<comment type="caution">
    <text evidence="3">The sequence shown here is derived from an EMBL/GenBank/DDBJ whole genome shotgun (WGS) entry which is preliminary data.</text>
</comment>
<keyword evidence="1" id="KW-0732">Signal</keyword>